<gene>
    <name evidence="3" type="ORF">LSAT_V11C200051900</name>
</gene>
<keyword evidence="2" id="KW-0812">Transmembrane</keyword>
<name>A0A9R1WH51_LACSA</name>
<keyword evidence="4" id="KW-1185">Reference proteome</keyword>
<proteinExistence type="predicted"/>
<evidence type="ECO:0000313" key="3">
    <source>
        <dbReference type="EMBL" id="KAJ0222356.1"/>
    </source>
</evidence>
<protein>
    <submittedName>
        <fullName evidence="3">Uncharacterized protein</fullName>
    </submittedName>
</protein>
<sequence>MFQSMIYWVIGALADDSAILSRYVGFYKGVQSAGGAVAWQIDTHKVPYMTQLIVNWVLTTVSYPLLALLVIKAVKDEDKVTEEESPSGFPNAVKESKADFTKSVEESNGEFTKST</sequence>
<evidence type="ECO:0000313" key="4">
    <source>
        <dbReference type="Proteomes" id="UP000235145"/>
    </source>
</evidence>
<feature type="transmembrane region" description="Helical" evidence="2">
    <location>
        <begin position="53"/>
        <end position="71"/>
    </location>
</feature>
<keyword evidence="2" id="KW-0472">Membrane</keyword>
<keyword evidence="2" id="KW-1133">Transmembrane helix</keyword>
<feature type="region of interest" description="Disordered" evidence="1">
    <location>
        <begin position="81"/>
        <end position="115"/>
    </location>
</feature>
<dbReference type="EMBL" id="NBSK02000002">
    <property type="protein sequence ID" value="KAJ0222356.1"/>
    <property type="molecule type" value="Genomic_DNA"/>
</dbReference>
<accession>A0A9R1WH51</accession>
<feature type="compositionally biased region" description="Basic and acidic residues" evidence="1">
    <location>
        <begin position="94"/>
        <end position="105"/>
    </location>
</feature>
<organism evidence="3 4">
    <name type="scientific">Lactuca sativa</name>
    <name type="common">Garden lettuce</name>
    <dbReference type="NCBI Taxonomy" id="4236"/>
    <lineage>
        <taxon>Eukaryota</taxon>
        <taxon>Viridiplantae</taxon>
        <taxon>Streptophyta</taxon>
        <taxon>Embryophyta</taxon>
        <taxon>Tracheophyta</taxon>
        <taxon>Spermatophyta</taxon>
        <taxon>Magnoliopsida</taxon>
        <taxon>eudicotyledons</taxon>
        <taxon>Gunneridae</taxon>
        <taxon>Pentapetalae</taxon>
        <taxon>asterids</taxon>
        <taxon>campanulids</taxon>
        <taxon>Asterales</taxon>
        <taxon>Asteraceae</taxon>
        <taxon>Cichorioideae</taxon>
        <taxon>Cichorieae</taxon>
        <taxon>Lactucinae</taxon>
        <taxon>Lactuca</taxon>
    </lineage>
</organism>
<comment type="caution">
    <text evidence="3">The sequence shown here is derived from an EMBL/GenBank/DDBJ whole genome shotgun (WGS) entry which is preliminary data.</text>
</comment>
<dbReference type="AlphaFoldDB" id="A0A9R1WH51"/>
<reference evidence="3 4" key="1">
    <citation type="journal article" date="2017" name="Nat. Commun.">
        <title>Genome assembly with in vitro proximity ligation data and whole-genome triplication in lettuce.</title>
        <authorList>
            <person name="Reyes-Chin-Wo S."/>
            <person name="Wang Z."/>
            <person name="Yang X."/>
            <person name="Kozik A."/>
            <person name="Arikit S."/>
            <person name="Song C."/>
            <person name="Xia L."/>
            <person name="Froenicke L."/>
            <person name="Lavelle D.O."/>
            <person name="Truco M.J."/>
            <person name="Xia R."/>
            <person name="Zhu S."/>
            <person name="Xu C."/>
            <person name="Xu H."/>
            <person name="Xu X."/>
            <person name="Cox K."/>
            <person name="Korf I."/>
            <person name="Meyers B.C."/>
            <person name="Michelmore R.W."/>
        </authorList>
    </citation>
    <scope>NUCLEOTIDE SEQUENCE [LARGE SCALE GENOMIC DNA]</scope>
    <source>
        <strain evidence="4">cv. Salinas</strain>
        <tissue evidence="3">Seedlings</tissue>
    </source>
</reference>
<dbReference type="Proteomes" id="UP000235145">
    <property type="component" value="Unassembled WGS sequence"/>
</dbReference>
<evidence type="ECO:0000256" key="2">
    <source>
        <dbReference type="SAM" id="Phobius"/>
    </source>
</evidence>
<evidence type="ECO:0000256" key="1">
    <source>
        <dbReference type="SAM" id="MobiDB-lite"/>
    </source>
</evidence>